<comment type="similarity">
    <text evidence="1">Belongs to the sigma-70 factor family. ECF subfamily.</text>
</comment>
<dbReference type="InterPro" id="IPR007627">
    <property type="entry name" value="RNA_pol_sigma70_r2"/>
</dbReference>
<evidence type="ECO:0000259" key="7">
    <source>
        <dbReference type="Pfam" id="PF08281"/>
    </source>
</evidence>
<dbReference type="InterPro" id="IPR013249">
    <property type="entry name" value="RNA_pol_sigma70_r4_t2"/>
</dbReference>
<dbReference type="InterPro" id="IPR013324">
    <property type="entry name" value="RNA_pol_sigma_r3/r4-like"/>
</dbReference>
<evidence type="ECO:0000256" key="3">
    <source>
        <dbReference type="ARBA" id="ARBA00023082"/>
    </source>
</evidence>
<proteinExistence type="inferred from homology"/>
<dbReference type="Pfam" id="PF04542">
    <property type="entry name" value="Sigma70_r2"/>
    <property type="match status" value="1"/>
</dbReference>
<dbReference type="GO" id="GO:0006352">
    <property type="term" value="P:DNA-templated transcription initiation"/>
    <property type="evidence" value="ECO:0007669"/>
    <property type="project" value="InterPro"/>
</dbReference>
<evidence type="ECO:0000256" key="4">
    <source>
        <dbReference type="ARBA" id="ARBA00023125"/>
    </source>
</evidence>
<keyword evidence="5" id="KW-0804">Transcription</keyword>
<dbReference type="GO" id="GO:0016987">
    <property type="term" value="F:sigma factor activity"/>
    <property type="evidence" value="ECO:0007669"/>
    <property type="project" value="UniProtKB-KW"/>
</dbReference>
<reference evidence="9" key="1">
    <citation type="submission" date="2017-11" db="EMBL/GenBank/DDBJ databases">
        <authorList>
            <person name="Watanabe M."/>
            <person name="Kojima H."/>
        </authorList>
    </citation>
    <scope>NUCLEOTIDE SEQUENCE [LARGE SCALE GENOMIC DNA]</scope>
    <source>
        <strain evidence="9">Tokyo 01</strain>
    </source>
</reference>
<name>A0A401FQV2_9BACT</name>
<reference evidence="9" key="2">
    <citation type="submission" date="2019-01" db="EMBL/GenBank/DDBJ databases">
        <title>Genome sequence of Desulfonema ishimotonii strain Tokyo 01.</title>
        <authorList>
            <person name="Fukui M."/>
        </authorList>
    </citation>
    <scope>NUCLEOTIDE SEQUENCE [LARGE SCALE GENOMIC DNA]</scope>
    <source>
        <strain evidence="9">Tokyo 01</strain>
    </source>
</reference>
<feature type="domain" description="RNA polymerase sigma-70 region 2" evidence="6">
    <location>
        <begin position="23"/>
        <end position="95"/>
    </location>
</feature>
<accession>A0A401FQV2</accession>
<dbReference type="Pfam" id="PF08281">
    <property type="entry name" value="Sigma70_r4_2"/>
    <property type="match status" value="1"/>
</dbReference>
<dbReference type="Proteomes" id="UP000288096">
    <property type="component" value="Unassembled WGS sequence"/>
</dbReference>
<evidence type="ECO:0000256" key="2">
    <source>
        <dbReference type="ARBA" id="ARBA00023015"/>
    </source>
</evidence>
<protein>
    <recommendedName>
        <fullName evidence="10">Sigma-70 family RNA polymerase sigma factor</fullName>
    </recommendedName>
</protein>
<dbReference type="SUPFAM" id="SSF88946">
    <property type="entry name" value="Sigma2 domain of RNA polymerase sigma factors"/>
    <property type="match status" value="1"/>
</dbReference>
<evidence type="ECO:0008006" key="10">
    <source>
        <dbReference type="Google" id="ProtNLM"/>
    </source>
</evidence>
<evidence type="ECO:0000259" key="6">
    <source>
        <dbReference type="Pfam" id="PF04542"/>
    </source>
</evidence>
<dbReference type="Gene3D" id="1.10.1740.10">
    <property type="match status" value="1"/>
</dbReference>
<dbReference type="InterPro" id="IPR013325">
    <property type="entry name" value="RNA_pol_sigma_r2"/>
</dbReference>
<dbReference type="Gene3D" id="1.10.10.10">
    <property type="entry name" value="Winged helix-like DNA-binding domain superfamily/Winged helix DNA-binding domain"/>
    <property type="match status" value="1"/>
</dbReference>
<evidence type="ECO:0000313" key="9">
    <source>
        <dbReference type="Proteomes" id="UP000288096"/>
    </source>
</evidence>
<keyword evidence="2" id="KW-0805">Transcription regulation</keyword>
<comment type="caution">
    <text evidence="8">The sequence shown here is derived from an EMBL/GenBank/DDBJ whole genome shotgun (WGS) entry which is preliminary data.</text>
</comment>
<dbReference type="NCBIfam" id="TIGR02937">
    <property type="entry name" value="sigma70-ECF"/>
    <property type="match status" value="1"/>
</dbReference>
<dbReference type="SUPFAM" id="SSF88659">
    <property type="entry name" value="Sigma3 and sigma4 domains of RNA polymerase sigma factors"/>
    <property type="match status" value="1"/>
</dbReference>
<dbReference type="PANTHER" id="PTHR43133">
    <property type="entry name" value="RNA POLYMERASE ECF-TYPE SIGMA FACTO"/>
    <property type="match status" value="1"/>
</dbReference>
<keyword evidence="9" id="KW-1185">Reference proteome</keyword>
<organism evidence="8 9">
    <name type="scientific">Desulfonema ishimotonii</name>
    <dbReference type="NCBI Taxonomy" id="45657"/>
    <lineage>
        <taxon>Bacteria</taxon>
        <taxon>Pseudomonadati</taxon>
        <taxon>Thermodesulfobacteriota</taxon>
        <taxon>Desulfobacteria</taxon>
        <taxon>Desulfobacterales</taxon>
        <taxon>Desulfococcaceae</taxon>
        <taxon>Desulfonema</taxon>
    </lineage>
</organism>
<dbReference type="CDD" id="cd06171">
    <property type="entry name" value="Sigma70_r4"/>
    <property type="match status" value="1"/>
</dbReference>
<dbReference type="RefSeq" id="WP_124326865.1">
    <property type="nucleotide sequence ID" value="NZ_BEXT01000001.1"/>
</dbReference>
<feature type="domain" description="RNA polymerase sigma factor 70 region 4 type 2" evidence="7">
    <location>
        <begin position="134"/>
        <end position="186"/>
    </location>
</feature>
<dbReference type="PANTHER" id="PTHR43133:SF8">
    <property type="entry name" value="RNA POLYMERASE SIGMA FACTOR HI_1459-RELATED"/>
    <property type="match status" value="1"/>
</dbReference>
<keyword evidence="3" id="KW-0731">Sigma factor</keyword>
<dbReference type="OrthoDB" id="9784272at2"/>
<keyword evidence="4" id="KW-0238">DNA-binding</keyword>
<sequence>MNSEEKHKVLRKCVQKNDCDAFFSEYGKLIANVVRKVLQRKTGQADPETIEDICHDVFVAFLEKDRKRLRDYDSDKGSLRNWIILITNRMTLNRIWKKEPLGVANRNCLHFLDEFPENYQLKAGSQAENQTRIREILDAVNTFPQQERLVFKLHFLNGLSDDKIARRLGKKKSAIQTCKSRARKRLKKSFGPDNEDT</sequence>
<evidence type="ECO:0000256" key="5">
    <source>
        <dbReference type="ARBA" id="ARBA00023163"/>
    </source>
</evidence>
<dbReference type="InterPro" id="IPR014284">
    <property type="entry name" value="RNA_pol_sigma-70_dom"/>
</dbReference>
<dbReference type="AlphaFoldDB" id="A0A401FQV2"/>
<evidence type="ECO:0000256" key="1">
    <source>
        <dbReference type="ARBA" id="ARBA00010641"/>
    </source>
</evidence>
<dbReference type="InterPro" id="IPR039425">
    <property type="entry name" value="RNA_pol_sigma-70-like"/>
</dbReference>
<dbReference type="GO" id="GO:0003677">
    <property type="term" value="F:DNA binding"/>
    <property type="evidence" value="ECO:0007669"/>
    <property type="project" value="UniProtKB-KW"/>
</dbReference>
<evidence type="ECO:0000313" key="8">
    <source>
        <dbReference type="EMBL" id="GBC59345.1"/>
    </source>
</evidence>
<dbReference type="EMBL" id="BEXT01000001">
    <property type="protein sequence ID" value="GBC59345.1"/>
    <property type="molecule type" value="Genomic_DNA"/>
</dbReference>
<dbReference type="InterPro" id="IPR036388">
    <property type="entry name" value="WH-like_DNA-bd_sf"/>
</dbReference>
<gene>
    <name evidence="8" type="ORF">DENIS_0284</name>
</gene>